<organism evidence="3">
    <name type="scientific">Lamprotornis superbus</name>
    <dbReference type="NCBI Taxonomy" id="245042"/>
    <lineage>
        <taxon>Eukaryota</taxon>
        <taxon>Metazoa</taxon>
        <taxon>Chordata</taxon>
        <taxon>Craniata</taxon>
        <taxon>Vertebrata</taxon>
        <taxon>Euteleostomi</taxon>
        <taxon>Archelosauria</taxon>
        <taxon>Archosauria</taxon>
        <taxon>Dinosauria</taxon>
        <taxon>Saurischia</taxon>
        <taxon>Theropoda</taxon>
        <taxon>Coelurosauria</taxon>
        <taxon>Aves</taxon>
        <taxon>Neognathae</taxon>
        <taxon>Neoaves</taxon>
        <taxon>Telluraves</taxon>
        <taxon>Australaves</taxon>
        <taxon>Passeriformes</taxon>
        <taxon>Sturnidae</taxon>
        <taxon>Lamprotornis</taxon>
    </lineage>
</organism>
<dbReference type="PANTHER" id="PTHR24271">
    <property type="entry name" value="KALLIKREIN-RELATED"/>
    <property type="match status" value="1"/>
</dbReference>
<gene>
    <name evidence="4" type="ORF">IHE44_0009987</name>
    <name evidence="3" type="ORF">IHE44_010006</name>
</gene>
<reference evidence="3" key="1">
    <citation type="submission" date="2020-10" db="EMBL/GenBank/DDBJ databases">
        <title>Feather gene expression reveals the developmental basis of iridescence in African starlings.</title>
        <authorList>
            <person name="Rubenstein D.R."/>
        </authorList>
    </citation>
    <scope>NUCLEOTIDE SEQUENCE</scope>
    <source>
        <strain evidence="3">SS15</strain>
        <tissue evidence="3">Liver</tissue>
    </source>
</reference>
<dbReference type="CDD" id="cd00190">
    <property type="entry name" value="Tryp_SPc"/>
    <property type="match status" value="1"/>
</dbReference>
<dbReference type="SUPFAM" id="SSF50494">
    <property type="entry name" value="Trypsin-like serine proteases"/>
    <property type="match status" value="1"/>
</dbReference>
<evidence type="ECO:0000313" key="3">
    <source>
        <dbReference type="EMBL" id="KAG0113704.1"/>
    </source>
</evidence>
<dbReference type="EMBL" id="JADDUC020000030">
    <property type="protein sequence ID" value="KAI1230526.1"/>
    <property type="molecule type" value="Genomic_DNA"/>
</dbReference>
<dbReference type="PROSITE" id="PS50240">
    <property type="entry name" value="TRYPSIN_DOM"/>
    <property type="match status" value="1"/>
</dbReference>
<dbReference type="InterPro" id="IPR001314">
    <property type="entry name" value="Peptidase_S1A"/>
</dbReference>
<dbReference type="Gene3D" id="2.40.10.10">
    <property type="entry name" value="Trypsin-like serine proteases"/>
    <property type="match status" value="2"/>
</dbReference>
<comment type="caution">
    <text evidence="3">The sequence shown here is derived from an EMBL/GenBank/DDBJ whole genome shotgun (WGS) entry which is preliminary data.</text>
</comment>
<reference evidence="4 5" key="2">
    <citation type="journal article" date="2021" name="J. Hered.">
        <title>Feather Gene Expression Elucidates the Developmental Basis of Plumage Iridescence in African Starlings.</title>
        <authorList>
            <person name="Rubenstein D.R."/>
            <person name="Corvelo A."/>
            <person name="MacManes M.D."/>
            <person name="Maia R."/>
            <person name="Narzisi G."/>
            <person name="Rousaki A."/>
            <person name="Vandenabeele P."/>
            <person name="Shawkey M.D."/>
            <person name="Solomon J."/>
        </authorList>
    </citation>
    <scope>NUCLEOTIDE SEQUENCE [LARGE SCALE GENOMIC DNA]</scope>
    <source>
        <strain evidence="4">SS15</strain>
    </source>
</reference>
<dbReference type="SMART" id="SM00020">
    <property type="entry name" value="Tryp_SPc"/>
    <property type="match status" value="1"/>
</dbReference>
<keyword evidence="5" id="KW-1185">Reference proteome</keyword>
<dbReference type="GO" id="GO:0004252">
    <property type="term" value="F:serine-type endopeptidase activity"/>
    <property type="evidence" value="ECO:0007669"/>
    <property type="project" value="InterPro"/>
</dbReference>
<feature type="domain" description="Peptidase S1" evidence="2">
    <location>
        <begin position="5"/>
        <end position="219"/>
    </location>
</feature>
<name>A0A835TQS5_9PASS</name>
<dbReference type="InterPro" id="IPR001254">
    <property type="entry name" value="Trypsin_dom"/>
</dbReference>
<dbReference type="AlphaFoldDB" id="A0A835TQS5"/>
<dbReference type="Pfam" id="PF00089">
    <property type="entry name" value="Trypsin"/>
    <property type="match status" value="1"/>
</dbReference>
<reference evidence="4" key="3">
    <citation type="submission" date="2022-01" db="EMBL/GenBank/DDBJ databases">
        <authorList>
            <person name="Rubenstein D.R."/>
        </authorList>
    </citation>
    <scope>NUCLEOTIDE SEQUENCE</scope>
    <source>
        <strain evidence="4">SS15</strain>
        <tissue evidence="4">Liver</tissue>
    </source>
</reference>
<evidence type="ECO:0000256" key="1">
    <source>
        <dbReference type="ARBA" id="ARBA00023157"/>
    </source>
</evidence>
<dbReference type="InterPro" id="IPR009003">
    <property type="entry name" value="Peptidase_S1_PA"/>
</dbReference>
<dbReference type="FunFam" id="2.40.10.10:FF:000005">
    <property type="entry name" value="Serine protease 37"/>
    <property type="match status" value="1"/>
</dbReference>
<dbReference type="EMBL" id="JADDUC010000406">
    <property type="protein sequence ID" value="KAG0113704.1"/>
    <property type="molecule type" value="Genomic_DNA"/>
</dbReference>
<protein>
    <recommendedName>
        <fullName evidence="2">Peptidase S1 domain-containing protein</fullName>
    </recommendedName>
</protein>
<dbReference type="PANTHER" id="PTHR24271:SF90">
    <property type="entry name" value="PEPTIDASE S1 DOMAIN-CONTAINING PROTEIN"/>
    <property type="match status" value="1"/>
</dbReference>
<dbReference type="OrthoDB" id="10059102at2759"/>
<evidence type="ECO:0000259" key="2">
    <source>
        <dbReference type="PROSITE" id="PS50240"/>
    </source>
</evidence>
<dbReference type="GO" id="GO:0006508">
    <property type="term" value="P:proteolysis"/>
    <property type="evidence" value="ECO:0007669"/>
    <property type="project" value="InterPro"/>
</dbReference>
<dbReference type="PRINTS" id="PR00722">
    <property type="entry name" value="CHYMOTRYPSIN"/>
</dbReference>
<dbReference type="InterPro" id="IPR043504">
    <property type="entry name" value="Peptidase_S1_PA_chymotrypsin"/>
</dbReference>
<keyword evidence="1" id="KW-1015">Disulfide bond</keyword>
<evidence type="ECO:0000313" key="4">
    <source>
        <dbReference type="EMBL" id="KAI1230526.1"/>
    </source>
</evidence>
<dbReference type="Proteomes" id="UP000618051">
    <property type="component" value="Unassembled WGS sequence"/>
</dbReference>
<sequence length="221" mass="24798">MEWRERGGEAKAASRTHPTPYLAYLKGKDNHSCGGFLVAPGWVMTAAQCLMHKPLTVILGAHRPQSREGSWQTFEVKEYHPHPAFTNPKKGNDILLLKLNGSATSNDHVRPICFDKSKGHGGDECYVFSWSHRTNTVTLREAAVTIIKRRDCLNLYPGLVDKMICGRSKPSGIPEKGDAGNPLICNNKAYGIFSYRHSNWPVFYTHIFDYHSWVNSVLKSA</sequence>
<accession>A0A835TQS5</accession>
<evidence type="ECO:0000313" key="5">
    <source>
        <dbReference type="Proteomes" id="UP000618051"/>
    </source>
</evidence>
<proteinExistence type="predicted"/>